<dbReference type="Pfam" id="PF02311">
    <property type="entry name" value="AraC_binding"/>
    <property type="match status" value="1"/>
</dbReference>
<evidence type="ECO:0000256" key="3">
    <source>
        <dbReference type="ARBA" id="ARBA00023163"/>
    </source>
</evidence>
<evidence type="ECO:0000313" key="7">
    <source>
        <dbReference type="Proteomes" id="UP000238081"/>
    </source>
</evidence>
<accession>A0A2S7F5H3</accession>
<dbReference type="SUPFAM" id="SSF46689">
    <property type="entry name" value="Homeodomain-like"/>
    <property type="match status" value="2"/>
</dbReference>
<dbReference type="OrthoDB" id="183331at2"/>
<name>A0A2S7F5H3_CLOBU</name>
<gene>
    <name evidence="5" type="ORF">AWN73_19965</name>
    <name evidence="6" type="ORF">FF104_15925</name>
</gene>
<dbReference type="RefSeq" id="WP_002582797.1">
    <property type="nucleotide sequence ID" value="NZ_AP019716.1"/>
</dbReference>
<keyword evidence="3" id="KW-0804">Transcription</keyword>
<dbReference type="GeneID" id="92945693"/>
<dbReference type="KEGG" id="cbut:ATN24_03425"/>
<dbReference type="AlphaFoldDB" id="A0A2S7F5H3"/>
<sequence length="289" mass="33568">MGNIRYLIDDKNFSDFNFELLYITKSKFENDWHSTAHIHPFMEIFFITEGNGSFQLEDSTVNVKEYDLIIINPNCLHTEKSNLNTSPLEYIVLGIDNFSINFFNLNNEKFSQSDSKNYHVINLKKNSSIILNQLNLIIDEIKLKNYKYEVACKSMLSLFILNILRTIPSMSILQNEKKNLNLECAKIKNYLDSHYSENITLETLSNLSYMNKFSLVHAFTKQIGMSPISYLIEKRITEAKSLLETTNYSIKDIGSIVGFSNSSYFSQMFKKQTNLSPKQYKVNMIKNPK</sequence>
<dbReference type="PROSITE" id="PS01124">
    <property type="entry name" value="HTH_ARAC_FAMILY_2"/>
    <property type="match status" value="1"/>
</dbReference>
<dbReference type="EMBL" id="LRDH01000165">
    <property type="protein sequence ID" value="PPV12025.1"/>
    <property type="molecule type" value="Genomic_DNA"/>
</dbReference>
<evidence type="ECO:0000256" key="1">
    <source>
        <dbReference type="ARBA" id="ARBA00023015"/>
    </source>
</evidence>
<dbReference type="GO" id="GO:0043565">
    <property type="term" value="F:sequence-specific DNA binding"/>
    <property type="evidence" value="ECO:0007669"/>
    <property type="project" value="InterPro"/>
</dbReference>
<evidence type="ECO:0000256" key="2">
    <source>
        <dbReference type="ARBA" id="ARBA00023125"/>
    </source>
</evidence>
<feature type="domain" description="HTH araC/xylS-type" evidence="4">
    <location>
        <begin position="185"/>
        <end position="283"/>
    </location>
</feature>
<dbReference type="Pfam" id="PF12833">
    <property type="entry name" value="HTH_18"/>
    <property type="match status" value="1"/>
</dbReference>
<protein>
    <submittedName>
        <fullName evidence="5">AraC family transcriptional regulator</fullName>
    </submittedName>
</protein>
<organism evidence="5 7">
    <name type="scientific">Clostridium butyricum</name>
    <dbReference type="NCBI Taxonomy" id="1492"/>
    <lineage>
        <taxon>Bacteria</taxon>
        <taxon>Bacillati</taxon>
        <taxon>Bacillota</taxon>
        <taxon>Clostridia</taxon>
        <taxon>Eubacteriales</taxon>
        <taxon>Clostridiaceae</taxon>
        <taxon>Clostridium</taxon>
    </lineage>
</organism>
<dbReference type="InterPro" id="IPR018062">
    <property type="entry name" value="HTH_AraC-typ_CS"/>
</dbReference>
<dbReference type="Proteomes" id="UP000515243">
    <property type="component" value="Chromosome 1"/>
</dbReference>
<dbReference type="InterPro" id="IPR014710">
    <property type="entry name" value="RmlC-like_jellyroll"/>
</dbReference>
<dbReference type="PANTHER" id="PTHR43280:SF28">
    <property type="entry name" value="HTH-TYPE TRANSCRIPTIONAL ACTIVATOR RHAS"/>
    <property type="match status" value="1"/>
</dbReference>
<evidence type="ECO:0000259" key="4">
    <source>
        <dbReference type="PROSITE" id="PS01124"/>
    </source>
</evidence>
<dbReference type="Gene3D" id="1.10.10.60">
    <property type="entry name" value="Homeodomain-like"/>
    <property type="match status" value="2"/>
</dbReference>
<dbReference type="InterPro" id="IPR037923">
    <property type="entry name" value="HTH-like"/>
</dbReference>
<dbReference type="InterPro" id="IPR009057">
    <property type="entry name" value="Homeodomain-like_sf"/>
</dbReference>
<dbReference type="GO" id="GO:0003700">
    <property type="term" value="F:DNA-binding transcription factor activity"/>
    <property type="evidence" value="ECO:0007669"/>
    <property type="project" value="InterPro"/>
</dbReference>
<reference evidence="5 7" key="1">
    <citation type="submission" date="2016-01" db="EMBL/GenBank/DDBJ databases">
        <title>Characterization of the Clostridium difficile lineages that are prevalent in Hong Kong and China.</title>
        <authorList>
            <person name="Kwok J.S.-L."/>
            <person name="Lam W.-Y."/>
            <person name="Ip M."/>
            <person name="Chan T.-F."/>
            <person name="Hawkey P.M."/>
            <person name="Tsui S.K.-W."/>
        </authorList>
    </citation>
    <scope>NUCLEOTIDE SEQUENCE [LARGE SCALE GENOMIC DNA]</scope>
    <source>
        <strain evidence="5 7">300064</strain>
    </source>
</reference>
<dbReference type="PROSITE" id="PS00041">
    <property type="entry name" value="HTH_ARAC_FAMILY_1"/>
    <property type="match status" value="1"/>
</dbReference>
<dbReference type="InterPro" id="IPR018060">
    <property type="entry name" value="HTH_AraC"/>
</dbReference>
<evidence type="ECO:0000313" key="6">
    <source>
        <dbReference type="EMBL" id="QMW92399.1"/>
    </source>
</evidence>
<keyword evidence="1" id="KW-0805">Transcription regulation</keyword>
<dbReference type="PANTHER" id="PTHR43280">
    <property type="entry name" value="ARAC-FAMILY TRANSCRIPTIONAL REGULATOR"/>
    <property type="match status" value="1"/>
</dbReference>
<dbReference type="Gene3D" id="2.60.120.10">
    <property type="entry name" value="Jelly Rolls"/>
    <property type="match status" value="1"/>
</dbReference>
<reference evidence="6 8" key="2">
    <citation type="submission" date="2019-05" db="EMBL/GenBank/DDBJ databases">
        <authorList>
            <person name="Schori C."/>
            <person name="Ahrens C."/>
        </authorList>
    </citation>
    <scope>NUCLEOTIDE SEQUENCE [LARGE SCALE GENOMIC DNA]</scope>
    <source>
        <strain evidence="6 8">DSM 10702</strain>
    </source>
</reference>
<dbReference type="Proteomes" id="UP000238081">
    <property type="component" value="Unassembled WGS sequence"/>
</dbReference>
<evidence type="ECO:0000313" key="5">
    <source>
        <dbReference type="EMBL" id="PPV12025.1"/>
    </source>
</evidence>
<proteinExistence type="predicted"/>
<dbReference type="SMART" id="SM00342">
    <property type="entry name" value="HTH_ARAC"/>
    <property type="match status" value="1"/>
</dbReference>
<keyword evidence="2" id="KW-0238">DNA-binding</keyword>
<dbReference type="SUPFAM" id="SSF51215">
    <property type="entry name" value="Regulatory protein AraC"/>
    <property type="match status" value="1"/>
</dbReference>
<evidence type="ECO:0000313" key="8">
    <source>
        <dbReference type="Proteomes" id="UP000515243"/>
    </source>
</evidence>
<dbReference type="EMBL" id="CP040626">
    <property type="protein sequence ID" value="QMW92399.1"/>
    <property type="molecule type" value="Genomic_DNA"/>
</dbReference>
<dbReference type="InterPro" id="IPR003313">
    <property type="entry name" value="AraC-bd"/>
</dbReference>
<dbReference type="InterPro" id="IPR020449">
    <property type="entry name" value="Tscrpt_reg_AraC-type_HTH"/>
</dbReference>
<dbReference type="PRINTS" id="PR00032">
    <property type="entry name" value="HTHARAC"/>
</dbReference>